<sequence>MGMGSRAPAPVRHGTPAASDAEDAAGGGGGGGGCSNRFACKVVYHLIFSLMVMAAIVFLFIGIFVDWGFFVLIGLDAILAGLLWSTYCCVFGCCCGPLGASRRPPAASSLPVTGIPMPAPYPPPPPPGPAPPLQQPRYPVVHQQLPYQPAPYNTTPPIAFQPTGPAGYGHNVAYQP</sequence>
<protein>
    <submittedName>
        <fullName evidence="3">Uncharacterized protein</fullName>
    </submittedName>
</protein>
<dbReference type="Gramene" id="Mp2g17730.1">
    <property type="protein sequence ID" value="Mp2g17730.1.cds1"/>
    <property type="gene ID" value="Mp2g17730"/>
</dbReference>
<keyword evidence="2" id="KW-0812">Transmembrane</keyword>
<dbReference type="AlphaFoldDB" id="A0A2R6WG93"/>
<accession>A0A2R6WG93</accession>
<evidence type="ECO:0000313" key="4">
    <source>
        <dbReference type="Proteomes" id="UP000244005"/>
    </source>
</evidence>
<dbReference type="PROSITE" id="PS51257">
    <property type="entry name" value="PROKAR_LIPOPROTEIN"/>
    <property type="match status" value="1"/>
</dbReference>
<keyword evidence="2" id="KW-0472">Membrane</keyword>
<feature type="transmembrane region" description="Helical" evidence="2">
    <location>
        <begin position="77"/>
        <end position="100"/>
    </location>
</feature>
<dbReference type="EMBL" id="KZ772766">
    <property type="protein sequence ID" value="PTQ32867.1"/>
    <property type="molecule type" value="Genomic_DNA"/>
</dbReference>
<keyword evidence="2" id="KW-1133">Transmembrane helix</keyword>
<evidence type="ECO:0000256" key="2">
    <source>
        <dbReference type="SAM" id="Phobius"/>
    </source>
</evidence>
<dbReference type="Proteomes" id="UP000244005">
    <property type="component" value="Unassembled WGS sequence"/>
</dbReference>
<gene>
    <name evidence="3" type="ORF">MARPO_0094s0041</name>
</gene>
<name>A0A2R6WG93_MARPO</name>
<feature type="region of interest" description="Disordered" evidence="1">
    <location>
        <begin position="1"/>
        <end position="24"/>
    </location>
</feature>
<evidence type="ECO:0000256" key="1">
    <source>
        <dbReference type="SAM" id="MobiDB-lite"/>
    </source>
</evidence>
<proteinExistence type="predicted"/>
<feature type="transmembrane region" description="Helical" evidence="2">
    <location>
        <begin position="42"/>
        <end position="65"/>
    </location>
</feature>
<keyword evidence="4" id="KW-1185">Reference proteome</keyword>
<evidence type="ECO:0000313" key="3">
    <source>
        <dbReference type="EMBL" id="PTQ32867.1"/>
    </source>
</evidence>
<reference evidence="4" key="1">
    <citation type="journal article" date="2017" name="Cell">
        <title>Insights into land plant evolution garnered from the Marchantia polymorpha genome.</title>
        <authorList>
            <person name="Bowman J.L."/>
            <person name="Kohchi T."/>
            <person name="Yamato K.T."/>
            <person name="Jenkins J."/>
            <person name="Shu S."/>
            <person name="Ishizaki K."/>
            <person name="Yamaoka S."/>
            <person name="Nishihama R."/>
            <person name="Nakamura Y."/>
            <person name="Berger F."/>
            <person name="Adam C."/>
            <person name="Aki S.S."/>
            <person name="Althoff F."/>
            <person name="Araki T."/>
            <person name="Arteaga-Vazquez M.A."/>
            <person name="Balasubrmanian S."/>
            <person name="Barry K."/>
            <person name="Bauer D."/>
            <person name="Boehm C.R."/>
            <person name="Briginshaw L."/>
            <person name="Caballero-Perez J."/>
            <person name="Catarino B."/>
            <person name="Chen F."/>
            <person name="Chiyoda S."/>
            <person name="Chovatia M."/>
            <person name="Davies K.M."/>
            <person name="Delmans M."/>
            <person name="Demura T."/>
            <person name="Dierschke T."/>
            <person name="Dolan L."/>
            <person name="Dorantes-Acosta A.E."/>
            <person name="Eklund D.M."/>
            <person name="Florent S.N."/>
            <person name="Flores-Sandoval E."/>
            <person name="Fujiyama A."/>
            <person name="Fukuzawa H."/>
            <person name="Galik B."/>
            <person name="Grimanelli D."/>
            <person name="Grimwood J."/>
            <person name="Grossniklaus U."/>
            <person name="Hamada T."/>
            <person name="Haseloff J."/>
            <person name="Hetherington A.J."/>
            <person name="Higo A."/>
            <person name="Hirakawa Y."/>
            <person name="Hundley H.N."/>
            <person name="Ikeda Y."/>
            <person name="Inoue K."/>
            <person name="Inoue S.I."/>
            <person name="Ishida S."/>
            <person name="Jia Q."/>
            <person name="Kakita M."/>
            <person name="Kanazawa T."/>
            <person name="Kawai Y."/>
            <person name="Kawashima T."/>
            <person name="Kennedy M."/>
            <person name="Kinose K."/>
            <person name="Kinoshita T."/>
            <person name="Kohara Y."/>
            <person name="Koide E."/>
            <person name="Komatsu K."/>
            <person name="Kopischke S."/>
            <person name="Kubo M."/>
            <person name="Kyozuka J."/>
            <person name="Lagercrantz U."/>
            <person name="Lin S.S."/>
            <person name="Lindquist E."/>
            <person name="Lipzen A.M."/>
            <person name="Lu C.W."/>
            <person name="De Luna E."/>
            <person name="Martienssen R.A."/>
            <person name="Minamino N."/>
            <person name="Mizutani M."/>
            <person name="Mizutani M."/>
            <person name="Mochizuki N."/>
            <person name="Monte I."/>
            <person name="Mosher R."/>
            <person name="Nagasaki H."/>
            <person name="Nakagami H."/>
            <person name="Naramoto S."/>
            <person name="Nishitani K."/>
            <person name="Ohtani M."/>
            <person name="Okamoto T."/>
            <person name="Okumura M."/>
            <person name="Phillips J."/>
            <person name="Pollak B."/>
            <person name="Reinders A."/>
            <person name="Rovekamp M."/>
            <person name="Sano R."/>
            <person name="Sawa S."/>
            <person name="Schmid M.W."/>
            <person name="Shirakawa M."/>
            <person name="Solano R."/>
            <person name="Spunde A."/>
            <person name="Suetsugu N."/>
            <person name="Sugano S."/>
            <person name="Sugiyama A."/>
            <person name="Sun R."/>
            <person name="Suzuki Y."/>
            <person name="Takenaka M."/>
            <person name="Takezawa D."/>
            <person name="Tomogane H."/>
            <person name="Tsuzuki M."/>
            <person name="Ueda T."/>
            <person name="Umeda M."/>
            <person name="Ward J.M."/>
            <person name="Watanabe Y."/>
            <person name="Yazaki K."/>
            <person name="Yokoyama R."/>
            <person name="Yoshitake Y."/>
            <person name="Yotsui I."/>
            <person name="Zachgo S."/>
            <person name="Schmutz J."/>
        </authorList>
    </citation>
    <scope>NUCLEOTIDE SEQUENCE [LARGE SCALE GENOMIC DNA]</scope>
    <source>
        <strain evidence="4">Tak-1</strain>
    </source>
</reference>
<organism evidence="3 4">
    <name type="scientific">Marchantia polymorpha</name>
    <name type="common">Common liverwort</name>
    <name type="synonym">Marchantia aquatica</name>
    <dbReference type="NCBI Taxonomy" id="3197"/>
    <lineage>
        <taxon>Eukaryota</taxon>
        <taxon>Viridiplantae</taxon>
        <taxon>Streptophyta</taxon>
        <taxon>Embryophyta</taxon>
        <taxon>Marchantiophyta</taxon>
        <taxon>Marchantiopsida</taxon>
        <taxon>Marchantiidae</taxon>
        <taxon>Marchantiales</taxon>
        <taxon>Marchantiaceae</taxon>
        <taxon>Marchantia</taxon>
    </lineage>
</organism>